<name>A0A6B0UN70_IXORI</name>
<evidence type="ECO:0000256" key="1">
    <source>
        <dbReference type="SAM" id="Phobius"/>
    </source>
</evidence>
<protein>
    <submittedName>
        <fullName evidence="2">Uncharacterized protein</fullName>
    </submittedName>
</protein>
<reference evidence="2" key="1">
    <citation type="submission" date="2019-12" db="EMBL/GenBank/DDBJ databases">
        <title>An insight into the sialome of adult female Ixodes ricinus ticks feeding for 6 days.</title>
        <authorList>
            <person name="Perner J."/>
            <person name="Ribeiro J.M.C."/>
        </authorList>
    </citation>
    <scope>NUCLEOTIDE SEQUENCE</scope>
    <source>
        <strain evidence="2">Semi-engorged</strain>
        <tissue evidence="2">Salivary glands</tissue>
    </source>
</reference>
<proteinExistence type="predicted"/>
<feature type="transmembrane region" description="Helical" evidence="1">
    <location>
        <begin position="43"/>
        <end position="64"/>
    </location>
</feature>
<accession>A0A6B0UN70</accession>
<evidence type="ECO:0000313" key="2">
    <source>
        <dbReference type="EMBL" id="MXU91269.1"/>
    </source>
</evidence>
<sequence length="121" mass="13434">MFLLLLLLGRSIGILTVQGSVRIETLLQLPLDLPFFLFQRSVYSGTVFQLLLQLQLLIFLFLLLQSGCLCSNLSQGVCHDIHILAWNVPSLVELQSILNLFLQPLAENGSRQVAKTVDPGS</sequence>
<keyword evidence="1" id="KW-0472">Membrane</keyword>
<keyword evidence="1" id="KW-1133">Transmembrane helix</keyword>
<dbReference type="EMBL" id="GIFC01009186">
    <property type="protein sequence ID" value="MXU91269.1"/>
    <property type="molecule type" value="Transcribed_RNA"/>
</dbReference>
<keyword evidence="1" id="KW-0812">Transmembrane</keyword>
<dbReference type="AlphaFoldDB" id="A0A6B0UN70"/>
<organism evidence="2">
    <name type="scientific">Ixodes ricinus</name>
    <name type="common">Common tick</name>
    <name type="synonym">Acarus ricinus</name>
    <dbReference type="NCBI Taxonomy" id="34613"/>
    <lineage>
        <taxon>Eukaryota</taxon>
        <taxon>Metazoa</taxon>
        <taxon>Ecdysozoa</taxon>
        <taxon>Arthropoda</taxon>
        <taxon>Chelicerata</taxon>
        <taxon>Arachnida</taxon>
        <taxon>Acari</taxon>
        <taxon>Parasitiformes</taxon>
        <taxon>Ixodida</taxon>
        <taxon>Ixodoidea</taxon>
        <taxon>Ixodidae</taxon>
        <taxon>Ixodinae</taxon>
        <taxon>Ixodes</taxon>
    </lineage>
</organism>